<comment type="caution">
    <text evidence="1">The sequence shown here is derived from an EMBL/GenBank/DDBJ whole genome shotgun (WGS) entry which is preliminary data.</text>
</comment>
<dbReference type="Pfam" id="PF05521">
    <property type="entry name" value="Phage_HCP"/>
    <property type="match status" value="1"/>
</dbReference>
<sequence length="111" mass="12621">MRAGTRDRRILIEGPTYTRDPETNELIETFGEIARVWGVRKDSGGGEFLKAGGIVAETRALFWIPYRADLSTSHQLRCEGLTWRIEAFRELAGRRRYLEVQCTADQGPSYG</sequence>
<dbReference type="Gene3D" id="2.40.10.270">
    <property type="entry name" value="Bacteriophage SPP1 head-tail adaptor protein"/>
    <property type="match status" value="1"/>
</dbReference>
<accession>A0ABU9Z4E3</accession>
<gene>
    <name evidence="1" type="ORF">PUR21_00280</name>
</gene>
<dbReference type="RefSeq" id="WP_200671487.1">
    <property type="nucleotide sequence ID" value="NZ_JACWCW010000070.1"/>
</dbReference>
<name>A0ABU9Z4E3_9HYPH</name>
<dbReference type="InterPro" id="IPR008767">
    <property type="entry name" value="Phage_SPP1_head-tail_adaptor"/>
</dbReference>
<evidence type="ECO:0000313" key="1">
    <source>
        <dbReference type="EMBL" id="MEN3226125.1"/>
    </source>
</evidence>
<dbReference type="Proteomes" id="UP001404845">
    <property type="component" value="Unassembled WGS sequence"/>
</dbReference>
<dbReference type="NCBIfam" id="TIGR01563">
    <property type="entry name" value="gp16_SPP1"/>
    <property type="match status" value="1"/>
</dbReference>
<protein>
    <submittedName>
        <fullName evidence="1">Phage head closure protein</fullName>
    </submittedName>
</protein>
<organism evidence="1 2">
    <name type="scientific">Methylorubrum rhodesianum</name>
    <dbReference type="NCBI Taxonomy" id="29427"/>
    <lineage>
        <taxon>Bacteria</taxon>
        <taxon>Pseudomonadati</taxon>
        <taxon>Pseudomonadota</taxon>
        <taxon>Alphaproteobacteria</taxon>
        <taxon>Hyphomicrobiales</taxon>
        <taxon>Methylobacteriaceae</taxon>
        <taxon>Methylorubrum</taxon>
    </lineage>
</organism>
<proteinExistence type="predicted"/>
<evidence type="ECO:0000313" key="2">
    <source>
        <dbReference type="Proteomes" id="UP001404845"/>
    </source>
</evidence>
<dbReference type="EMBL" id="JAQYXL010000001">
    <property type="protein sequence ID" value="MEN3226125.1"/>
    <property type="molecule type" value="Genomic_DNA"/>
</dbReference>
<dbReference type="InterPro" id="IPR038666">
    <property type="entry name" value="SSP1_head-tail_sf"/>
</dbReference>
<reference evidence="1 2" key="1">
    <citation type="journal article" date="2023" name="PLoS ONE">
        <title>Complete genome assembly of Hawai'i environmental nontuberculous mycobacteria reveals unexpected co-isolation with methylobacteria.</title>
        <authorList>
            <person name="Hendrix J."/>
            <person name="Epperson L.E."/>
            <person name="Tong E.I."/>
            <person name="Chan Y.L."/>
            <person name="Hasan N.A."/>
            <person name="Dawrs S.N."/>
            <person name="Norton G.J."/>
            <person name="Virdi R."/>
            <person name="Crooks J.L."/>
            <person name="Chan E.D."/>
            <person name="Honda J.R."/>
            <person name="Strong M."/>
        </authorList>
    </citation>
    <scope>NUCLEOTIDE SEQUENCE [LARGE SCALE GENOMIC DNA]</scope>
    <source>
        <strain evidence="1 2">NJH_HI01</strain>
    </source>
</reference>
<keyword evidence="2" id="KW-1185">Reference proteome</keyword>